<evidence type="ECO:0000256" key="2">
    <source>
        <dbReference type="ARBA" id="ARBA00022692"/>
    </source>
</evidence>
<comment type="subcellular location">
    <subcellularLocation>
        <location evidence="1">Membrane</location>
        <topology evidence="1">Single-pass membrane protein</topology>
    </subcellularLocation>
</comment>
<dbReference type="RefSeq" id="WP_013849011.1">
    <property type="nucleotide sequence ID" value="NC_015594.1"/>
</dbReference>
<protein>
    <recommendedName>
        <fullName evidence="8">TonB family protein</fullName>
    </recommendedName>
</protein>
<dbReference type="STRING" id="690566.Sphch_3167"/>
<sequence length="168" mass="18626" precursor="true">MHAKPLILVLCSSLLLSTGVGARQANDQLTVVASPEKEITYKKWSARAENRLTNSVRRNAGFMDDQRSVGFARVLFRLDGDGRPQAVALAQPSESRTVDRISLRAVRTMGSLTPLPQGIPANSRFEAWIIVANDMWQRDEMMNQLRAGHRARTLAQADGERSVLIASR</sequence>
<gene>
    <name evidence="6" type="ORF">Sphch_3167</name>
</gene>
<dbReference type="SUPFAM" id="SSF74653">
    <property type="entry name" value="TolA/TonB C-terminal domain"/>
    <property type="match status" value="1"/>
</dbReference>
<dbReference type="InterPro" id="IPR006260">
    <property type="entry name" value="TonB/TolA_C"/>
</dbReference>
<accession>F6F2W9</accession>
<evidence type="ECO:0008006" key="8">
    <source>
        <dbReference type="Google" id="ProtNLM"/>
    </source>
</evidence>
<dbReference type="Proteomes" id="UP000007150">
    <property type="component" value="Chromosome 2"/>
</dbReference>
<organism evidence="6 7">
    <name type="scientific">Sphingobium chlorophenolicum L-1</name>
    <dbReference type="NCBI Taxonomy" id="690566"/>
    <lineage>
        <taxon>Bacteria</taxon>
        <taxon>Pseudomonadati</taxon>
        <taxon>Pseudomonadota</taxon>
        <taxon>Alphaproteobacteria</taxon>
        <taxon>Sphingomonadales</taxon>
        <taxon>Sphingomonadaceae</taxon>
        <taxon>Sphingobium</taxon>
    </lineage>
</organism>
<keyword evidence="4" id="KW-0472">Membrane</keyword>
<dbReference type="GO" id="GO:0016020">
    <property type="term" value="C:membrane"/>
    <property type="evidence" value="ECO:0007669"/>
    <property type="project" value="UniProtKB-SubCell"/>
</dbReference>
<proteinExistence type="predicted"/>
<evidence type="ECO:0000313" key="7">
    <source>
        <dbReference type="Proteomes" id="UP000007150"/>
    </source>
</evidence>
<name>F6F2W9_SPHCR</name>
<reference evidence="6 7" key="1">
    <citation type="submission" date="2011-05" db="EMBL/GenBank/DDBJ databases">
        <title>Complete sequence of chromosome 2 of Sphingobium chlorophenolicum L-1.</title>
        <authorList>
            <consortium name="US DOE Joint Genome Institute"/>
            <person name="Lucas S."/>
            <person name="Han J."/>
            <person name="Lapidus A."/>
            <person name="Cheng J.-F."/>
            <person name="Goodwin L."/>
            <person name="Pitluck S."/>
            <person name="Peters L."/>
            <person name="Daligault H."/>
            <person name="Han C."/>
            <person name="Tapia R."/>
            <person name="Land M."/>
            <person name="Hauser L."/>
            <person name="Kyrpides N."/>
            <person name="Ivanova N."/>
            <person name="Pagani I."/>
            <person name="Turner P."/>
            <person name="Copley S."/>
            <person name="Woyke T."/>
        </authorList>
    </citation>
    <scope>NUCLEOTIDE SEQUENCE [LARGE SCALE GENOMIC DNA]</scope>
    <source>
        <strain evidence="6 7">L-1</strain>
    </source>
</reference>
<evidence type="ECO:0000256" key="5">
    <source>
        <dbReference type="SAM" id="SignalP"/>
    </source>
</evidence>
<evidence type="ECO:0000256" key="1">
    <source>
        <dbReference type="ARBA" id="ARBA00004167"/>
    </source>
</evidence>
<feature type="signal peptide" evidence="5">
    <location>
        <begin position="1"/>
        <end position="22"/>
    </location>
</feature>
<keyword evidence="2" id="KW-0812">Transmembrane</keyword>
<dbReference type="EMBL" id="CP002799">
    <property type="protein sequence ID" value="AEG50781.1"/>
    <property type="molecule type" value="Genomic_DNA"/>
</dbReference>
<keyword evidence="5" id="KW-0732">Signal</keyword>
<dbReference type="NCBIfam" id="TIGR01352">
    <property type="entry name" value="tonB_Cterm"/>
    <property type="match status" value="1"/>
</dbReference>
<feature type="chain" id="PRO_5003335749" description="TonB family protein" evidence="5">
    <location>
        <begin position="23"/>
        <end position="168"/>
    </location>
</feature>
<dbReference type="Gene3D" id="3.30.1150.10">
    <property type="match status" value="1"/>
</dbReference>
<keyword evidence="3" id="KW-1133">Transmembrane helix</keyword>
<dbReference type="KEGG" id="sch:Sphch_3167"/>
<dbReference type="HOGENOM" id="CLU_1601639_0_0_5"/>
<dbReference type="AlphaFoldDB" id="F6F2W9"/>
<evidence type="ECO:0000313" key="6">
    <source>
        <dbReference type="EMBL" id="AEG50781.1"/>
    </source>
</evidence>
<evidence type="ECO:0000256" key="3">
    <source>
        <dbReference type="ARBA" id="ARBA00022989"/>
    </source>
</evidence>
<keyword evidence="7" id="KW-1185">Reference proteome</keyword>
<evidence type="ECO:0000256" key="4">
    <source>
        <dbReference type="ARBA" id="ARBA00023136"/>
    </source>
</evidence>